<dbReference type="PATRIC" id="fig|1212765.3.peg.156"/>
<dbReference type="EMBL" id="CP003731">
    <property type="protein sequence ID" value="AFO51712.1"/>
    <property type="molecule type" value="Genomic_DNA"/>
</dbReference>
<name>I7C5C5_MYCHA</name>
<feature type="domain" description="Cytidyltransferase-like" evidence="11">
    <location>
        <begin position="11"/>
        <end position="169"/>
    </location>
</feature>
<reference evidence="13" key="2">
    <citation type="submission" date="2012-07" db="EMBL/GenBank/DDBJ databases">
        <title>Complete genome sequence of 'Candidatus Mycoplasma haemolamae'.</title>
        <authorList>
            <person name="Guimaraes A.M.S."/>
            <person name="Toth B."/>
            <person name="Santos A.P."/>
            <person name="Nascimento N.C."/>
            <person name="Sojka J.E."/>
            <person name="Messick J.B."/>
        </authorList>
    </citation>
    <scope>NUCLEOTIDE SEQUENCE [LARGE SCALE GENOMIC DNA]</scope>
    <source>
        <strain evidence="13">Purdue</strain>
    </source>
</reference>
<dbReference type="Pfam" id="PF01467">
    <property type="entry name" value="CTP_transf_like"/>
    <property type="match status" value="1"/>
</dbReference>
<evidence type="ECO:0000256" key="7">
    <source>
        <dbReference type="ARBA" id="ARBA00022840"/>
    </source>
</evidence>
<comment type="similarity">
    <text evidence="10">Belongs to the NadD family.</text>
</comment>
<keyword evidence="7 10" id="KW-0067">ATP-binding</keyword>
<dbReference type="STRING" id="1212765.MHLP_00660"/>
<dbReference type="HAMAP" id="MF_00244">
    <property type="entry name" value="NaMN_adenylyltr"/>
    <property type="match status" value="1"/>
</dbReference>
<dbReference type="OrthoDB" id="5295945at2"/>
<dbReference type="PANTHER" id="PTHR39321:SF3">
    <property type="entry name" value="PHOSPHOPANTETHEINE ADENYLYLTRANSFERASE"/>
    <property type="match status" value="1"/>
</dbReference>
<evidence type="ECO:0000313" key="12">
    <source>
        <dbReference type="EMBL" id="AFO51712.1"/>
    </source>
</evidence>
<evidence type="ECO:0000256" key="4">
    <source>
        <dbReference type="ARBA" id="ARBA00022679"/>
    </source>
</evidence>
<proteinExistence type="inferred from homology"/>
<keyword evidence="3 10" id="KW-0662">Pyridine nucleotide biosynthesis</keyword>
<keyword evidence="8 10" id="KW-0520">NAD</keyword>
<evidence type="ECO:0000256" key="10">
    <source>
        <dbReference type="HAMAP-Rule" id="MF_00244"/>
    </source>
</evidence>
<dbReference type="CDD" id="cd02165">
    <property type="entry name" value="NMNAT"/>
    <property type="match status" value="1"/>
</dbReference>
<evidence type="ECO:0000256" key="3">
    <source>
        <dbReference type="ARBA" id="ARBA00022642"/>
    </source>
</evidence>
<dbReference type="GO" id="GO:0005524">
    <property type="term" value="F:ATP binding"/>
    <property type="evidence" value="ECO:0007669"/>
    <property type="project" value="UniProtKB-KW"/>
</dbReference>
<comment type="catalytic activity">
    <reaction evidence="9 10">
        <text>nicotinate beta-D-ribonucleotide + ATP + H(+) = deamido-NAD(+) + diphosphate</text>
        <dbReference type="Rhea" id="RHEA:22860"/>
        <dbReference type="ChEBI" id="CHEBI:15378"/>
        <dbReference type="ChEBI" id="CHEBI:30616"/>
        <dbReference type="ChEBI" id="CHEBI:33019"/>
        <dbReference type="ChEBI" id="CHEBI:57502"/>
        <dbReference type="ChEBI" id="CHEBI:58437"/>
        <dbReference type="EC" id="2.7.7.18"/>
    </reaction>
</comment>
<sequence>MYPYRPLKIGLFGGSFNPPHEAHRLLAREAIKSLSLDLLIFIPAHKSVEKQELDYLEGNERKNMLSLIKPSKSVISSFELDKREALESIVTVRYFREKFPDSQLYFLFGEDHVLTLPTWQDINEIFELAIPVVFKRDRTSTEVYEKLDRSLVEKLRYLDNKMYNHSSSSFRSSLNYKLLSKSVQRYIRERKLYNS</sequence>
<dbReference type="GO" id="GO:0009435">
    <property type="term" value="P:NAD+ biosynthetic process"/>
    <property type="evidence" value="ECO:0007669"/>
    <property type="project" value="UniProtKB-UniRule"/>
</dbReference>
<evidence type="ECO:0000256" key="1">
    <source>
        <dbReference type="ARBA" id="ARBA00002324"/>
    </source>
</evidence>
<dbReference type="PANTHER" id="PTHR39321">
    <property type="entry name" value="NICOTINATE-NUCLEOTIDE ADENYLYLTRANSFERASE-RELATED"/>
    <property type="match status" value="1"/>
</dbReference>
<dbReference type="Gene3D" id="3.40.50.620">
    <property type="entry name" value="HUPs"/>
    <property type="match status" value="1"/>
</dbReference>
<reference evidence="12 13" key="1">
    <citation type="journal article" date="2012" name="J. Bacteriol.">
        <title>Genome Sequence of "Candidatus Mycoplasma haemolamae" Strain Purdue, a Red Blood Cell Pathogen of Alpacas (Vicugna pacos) and Llamas (Lama glama).</title>
        <authorList>
            <person name="Guimaraes A.M."/>
            <person name="Toth B."/>
            <person name="Santos A.P."/>
            <person name="do Nascimento N.C."/>
            <person name="Kritchevsky J.E."/>
            <person name="Messick J.B."/>
        </authorList>
    </citation>
    <scope>NUCLEOTIDE SEQUENCE [LARGE SCALE GENOMIC DNA]</scope>
    <source>
        <strain evidence="12 13">Purdue</strain>
    </source>
</reference>
<evidence type="ECO:0000259" key="11">
    <source>
        <dbReference type="Pfam" id="PF01467"/>
    </source>
</evidence>
<dbReference type="NCBIfam" id="TIGR00125">
    <property type="entry name" value="cyt_tran_rel"/>
    <property type="match status" value="1"/>
</dbReference>
<dbReference type="EC" id="2.7.7.18" evidence="10"/>
<dbReference type="HOGENOM" id="CLU_069765_3_2_14"/>
<evidence type="ECO:0000256" key="2">
    <source>
        <dbReference type="ARBA" id="ARBA00005019"/>
    </source>
</evidence>
<keyword evidence="6 10" id="KW-0547">Nucleotide-binding</keyword>
<gene>
    <name evidence="10 12" type="primary">nadD</name>
    <name evidence="12" type="ordered locus">MHLP_00660</name>
</gene>
<dbReference type="InterPro" id="IPR004821">
    <property type="entry name" value="Cyt_trans-like"/>
</dbReference>
<evidence type="ECO:0000256" key="8">
    <source>
        <dbReference type="ARBA" id="ARBA00023027"/>
    </source>
</evidence>
<dbReference type="GO" id="GO:0004515">
    <property type="term" value="F:nicotinate-nucleotide adenylyltransferase activity"/>
    <property type="evidence" value="ECO:0007669"/>
    <property type="project" value="UniProtKB-UniRule"/>
</dbReference>
<keyword evidence="5 10" id="KW-0548">Nucleotidyltransferase</keyword>
<protein>
    <recommendedName>
        <fullName evidence="10">Probable nicotinate-nucleotide adenylyltransferase</fullName>
        <ecNumber evidence="10">2.7.7.18</ecNumber>
    </recommendedName>
    <alternativeName>
        <fullName evidence="10">Deamido-NAD(+) diphosphorylase</fullName>
    </alternativeName>
    <alternativeName>
        <fullName evidence="10">Deamido-NAD(+) pyrophosphorylase</fullName>
    </alternativeName>
    <alternativeName>
        <fullName evidence="10">Nicotinate mononucleotide adenylyltransferase</fullName>
        <shortName evidence="10">NaMN adenylyltransferase</shortName>
    </alternativeName>
</protein>
<accession>I7C5C5</accession>
<dbReference type="UniPathway" id="UPA00253">
    <property type="reaction ID" value="UER00332"/>
</dbReference>
<dbReference type="InterPro" id="IPR014729">
    <property type="entry name" value="Rossmann-like_a/b/a_fold"/>
</dbReference>
<evidence type="ECO:0000256" key="6">
    <source>
        <dbReference type="ARBA" id="ARBA00022741"/>
    </source>
</evidence>
<dbReference type="SUPFAM" id="SSF52374">
    <property type="entry name" value="Nucleotidylyl transferase"/>
    <property type="match status" value="1"/>
</dbReference>
<evidence type="ECO:0000313" key="13">
    <source>
        <dbReference type="Proteomes" id="UP000006502"/>
    </source>
</evidence>
<dbReference type="KEGG" id="mhl:MHLP_00660"/>
<dbReference type="Proteomes" id="UP000006502">
    <property type="component" value="Chromosome"/>
</dbReference>
<dbReference type="AlphaFoldDB" id="I7C5C5"/>
<evidence type="ECO:0000256" key="5">
    <source>
        <dbReference type="ARBA" id="ARBA00022695"/>
    </source>
</evidence>
<organism evidence="12 13">
    <name type="scientific">Mycoplasma haematolamae (strain Purdue)</name>
    <dbReference type="NCBI Taxonomy" id="1212765"/>
    <lineage>
        <taxon>Bacteria</taxon>
        <taxon>Bacillati</taxon>
        <taxon>Mycoplasmatota</taxon>
        <taxon>Mollicutes</taxon>
        <taxon>Mycoplasmataceae</taxon>
        <taxon>Mycoplasma</taxon>
    </lineage>
</organism>
<keyword evidence="4 10" id="KW-0808">Transferase</keyword>
<keyword evidence="13" id="KW-1185">Reference proteome</keyword>
<dbReference type="InterPro" id="IPR005248">
    <property type="entry name" value="NadD/NMNAT"/>
</dbReference>
<dbReference type="NCBIfam" id="TIGR00482">
    <property type="entry name" value="nicotinate (nicotinamide) nucleotide adenylyltransferase"/>
    <property type="match status" value="1"/>
</dbReference>
<comment type="function">
    <text evidence="1 10">Catalyzes the reversible adenylation of nicotinate mononucleotide (NaMN) to nicotinic acid adenine dinucleotide (NaAD).</text>
</comment>
<evidence type="ECO:0000256" key="9">
    <source>
        <dbReference type="ARBA" id="ARBA00048721"/>
    </source>
</evidence>
<comment type="pathway">
    <text evidence="2 10">Cofactor biosynthesis; NAD(+) biosynthesis; deamido-NAD(+) from nicotinate D-ribonucleotide: step 1/1.</text>
</comment>